<dbReference type="OrthoDB" id="1766808at2"/>
<keyword evidence="2" id="KW-0812">Transmembrane</keyword>
<name>A0A3N1XVZ3_9FIRM</name>
<gene>
    <name evidence="3" type="ORF">EDD66_102421</name>
</gene>
<keyword evidence="1" id="KW-0175">Coiled coil</keyword>
<feature type="coiled-coil region" evidence="1">
    <location>
        <begin position="91"/>
        <end position="149"/>
    </location>
</feature>
<keyword evidence="4" id="KW-1185">Reference proteome</keyword>
<organism evidence="3 4">
    <name type="scientific">Mobilisporobacter senegalensis</name>
    <dbReference type="NCBI Taxonomy" id="1329262"/>
    <lineage>
        <taxon>Bacteria</taxon>
        <taxon>Bacillati</taxon>
        <taxon>Bacillota</taxon>
        <taxon>Clostridia</taxon>
        <taxon>Lachnospirales</taxon>
        <taxon>Lachnospiraceae</taxon>
        <taxon>Mobilisporobacter</taxon>
    </lineage>
</organism>
<evidence type="ECO:0000256" key="2">
    <source>
        <dbReference type="SAM" id="Phobius"/>
    </source>
</evidence>
<protein>
    <recommendedName>
        <fullName evidence="5">Flagellar motility protein MotE (MotC chaperone)</fullName>
    </recommendedName>
</protein>
<evidence type="ECO:0000313" key="4">
    <source>
        <dbReference type="Proteomes" id="UP000273083"/>
    </source>
</evidence>
<keyword evidence="2" id="KW-0472">Membrane</keyword>
<dbReference type="AlphaFoldDB" id="A0A3N1XVZ3"/>
<keyword evidence="2" id="KW-1133">Transmembrane helix</keyword>
<evidence type="ECO:0008006" key="5">
    <source>
        <dbReference type="Google" id="ProtNLM"/>
    </source>
</evidence>
<accession>A0A3N1XVZ3</accession>
<evidence type="ECO:0000256" key="1">
    <source>
        <dbReference type="SAM" id="Coils"/>
    </source>
</evidence>
<evidence type="ECO:0000313" key="3">
    <source>
        <dbReference type="EMBL" id="ROR30766.1"/>
    </source>
</evidence>
<sequence length="255" mass="29163">MAKKNKRDQQFDGLDREKESFGSKIITSLIILAIVLIWLGVFALLIKFDVGGFGSTVLRPVLKDIPVINRVLPSVPDEQLAEENDYPYKNYSEAVQVIKKLEKELDSMKQSESEEGSSVAQLQAEIDRLKVFEENQLEYEKKLKEFETEVVFNEKAPEITEYQKYYESIDPTHAEELYKQVIQQMQVDEEIKNQAKQYSTMKPEEAAPILEVMTGDLDLVCKILRSMKPKESGAILAKMDSAIAARITKKMSLME</sequence>
<proteinExistence type="predicted"/>
<dbReference type="RefSeq" id="WP_123608447.1">
    <property type="nucleotide sequence ID" value="NZ_RJVG01000002.1"/>
</dbReference>
<dbReference type="EMBL" id="RJVG01000002">
    <property type="protein sequence ID" value="ROR30766.1"/>
    <property type="molecule type" value="Genomic_DNA"/>
</dbReference>
<comment type="caution">
    <text evidence="3">The sequence shown here is derived from an EMBL/GenBank/DDBJ whole genome shotgun (WGS) entry which is preliminary data.</text>
</comment>
<dbReference type="Proteomes" id="UP000273083">
    <property type="component" value="Unassembled WGS sequence"/>
</dbReference>
<feature type="transmembrane region" description="Helical" evidence="2">
    <location>
        <begin position="21"/>
        <end position="46"/>
    </location>
</feature>
<dbReference type="SUPFAM" id="SSF158791">
    <property type="entry name" value="MgtE N-terminal domain-like"/>
    <property type="match status" value="1"/>
</dbReference>
<reference evidence="3 4" key="1">
    <citation type="submission" date="2018-11" db="EMBL/GenBank/DDBJ databases">
        <title>Genomic Encyclopedia of Type Strains, Phase IV (KMG-IV): sequencing the most valuable type-strain genomes for metagenomic binning, comparative biology and taxonomic classification.</title>
        <authorList>
            <person name="Goeker M."/>
        </authorList>
    </citation>
    <scope>NUCLEOTIDE SEQUENCE [LARGE SCALE GENOMIC DNA]</scope>
    <source>
        <strain evidence="3 4">DSM 26537</strain>
    </source>
</reference>